<organism evidence="2 3">
    <name type="scientific">Porphyromonas gulae</name>
    <dbReference type="NCBI Taxonomy" id="111105"/>
    <lineage>
        <taxon>Bacteria</taxon>
        <taxon>Pseudomonadati</taxon>
        <taxon>Bacteroidota</taxon>
        <taxon>Bacteroidia</taxon>
        <taxon>Bacteroidales</taxon>
        <taxon>Porphyromonadaceae</taxon>
        <taxon>Porphyromonas</taxon>
    </lineage>
</organism>
<protein>
    <submittedName>
        <fullName evidence="2">Riboflavin biosynthesis protein RibD</fullName>
    </submittedName>
</protein>
<dbReference type="Pfam" id="PF01872">
    <property type="entry name" value="RibD_C"/>
    <property type="match status" value="1"/>
</dbReference>
<dbReference type="SUPFAM" id="SSF53597">
    <property type="entry name" value="Dihydrofolate reductase-like"/>
    <property type="match status" value="1"/>
</dbReference>
<evidence type="ECO:0000313" key="2">
    <source>
        <dbReference type="EMBL" id="KGN85356.1"/>
    </source>
</evidence>
<accession>A0A0A2F2W6</accession>
<name>A0A0A2F2W6_9PORP</name>
<dbReference type="GO" id="GO:0008703">
    <property type="term" value="F:5-amino-6-(5-phosphoribosylamino)uracil reductase activity"/>
    <property type="evidence" value="ECO:0007669"/>
    <property type="project" value="InterPro"/>
</dbReference>
<proteinExistence type="predicted"/>
<gene>
    <name evidence="2" type="ORF">HR08_06135</name>
</gene>
<reference evidence="2 3" key="1">
    <citation type="submission" date="2014-08" db="EMBL/GenBank/DDBJ databases">
        <title>Porphyromonas gulae strain:COT-052_OH1451 Genome sequencing.</title>
        <authorList>
            <person name="Wallis C."/>
            <person name="Deusch O."/>
            <person name="O'Flynn C."/>
            <person name="Davis I."/>
            <person name="Jospin G."/>
            <person name="Darling A.E."/>
            <person name="Coil D.A."/>
            <person name="Alexiev A."/>
            <person name="Horsfall A."/>
            <person name="Kirkwood N."/>
            <person name="Harris S."/>
            <person name="Eisen J.A."/>
        </authorList>
    </citation>
    <scope>NUCLEOTIDE SEQUENCE [LARGE SCALE GENOMIC DNA]</scope>
    <source>
        <strain evidence="3">COT-052 OH1451</strain>
    </source>
</reference>
<dbReference type="PANTHER" id="PTHR38011:SF2">
    <property type="entry name" value="BIFUNCTIONAL DEAMINASE-REDUCTASE DOMAIN PROTEIN"/>
    <property type="match status" value="1"/>
</dbReference>
<dbReference type="Proteomes" id="UP000030130">
    <property type="component" value="Unassembled WGS sequence"/>
</dbReference>
<dbReference type="STRING" id="111105.HR09_03975"/>
<dbReference type="OrthoDB" id="195113at2"/>
<dbReference type="RefSeq" id="WP_039421130.1">
    <property type="nucleotide sequence ID" value="NZ_JRAI01000056.1"/>
</dbReference>
<dbReference type="InterPro" id="IPR050765">
    <property type="entry name" value="Riboflavin_Biosynth_HTPR"/>
</dbReference>
<dbReference type="eggNOG" id="COG0262">
    <property type="taxonomic scope" value="Bacteria"/>
</dbReference>
<dbReference type="PANTHER" id="PTHR38011">
    <property type="entry name" value="DIHYDROFOLATE REDUCTASE FAMILY PROTEIN (AFU_ORTHOLOGUE AFUA_8G06820)"/>
    <property type="match status" value="1"/>
</dbReference>
<comment type="caution">
    <text evidence="2">The sequence shown here is derived from an EMBL/GenBank/DDBJ whole genome shotgun (WGS) entry which is preliminary data.</text>
</comment>
<dbReference type="GO" id="GO:0009231">
    <property type="term" value="P:riboflavin biosynthetic process"/>
    <property type="evidence" value="ECO:0007669"/>
    <property type="project" value="InterPro"/>
</dbReference>
<dbReference type="Gene3D" id="3.40.430.10">
    <property type="entry name" value="Dihydrofolate Reductase, subunit A"/>
    <property type="match status" value="1"/>
</dbReference>
<sequence>MGILKAQVAVSLDGFIARKDGEIDWITKEVKESISKVYSSAETLISGTNTYNFIFERWGGWPYKSKKTFVVANTPINTIQEEYLAFITDNPFDVIQGLKKEMESDLVVIGGGKLITSLINTELLDELTIYTIPIMLGEGIPFIGRTIGSEWKILGNQLIGSNVMSIIYRYKEYQSN</sequence>
<feature type="domain" description="Bacterial bifunctional deaminase-reductase C-terminal" evidence="1">
    <location>
        <begin position="6"/>
        <end position="145"/>
    </location>
</feature>
<evidence type="ECO:0000313" key="3">
    <source>
        <dbReference type="Proteomes" id="UP000030130"/>
    </source>
</evidence>
<dbReference type="AlphaFoldDB" id="A0A0A2F2W6"/>
<dbReference type="InterPro" id="IPR002734">
    <property type="entry name" value="RibDG_C"/>
</dbReference>
<evidence type="ECO:0000259" key="1">
    <source>
        <dbReference type="Pfam" id="PF01872"/>
    </source>
</evidence>
<dbReference type="EMBL" id="JRAI01000056">
    <property type="protein sequence ID" value="KGN85356.1"/>
    <property type="molecule type" value="Genomic_DNA"/>
</dbReference>
<dbReference type="InterPro" id="IPR024072">
    <property type="entry name" value="DHFR-like_dom_sf"/>
</dbReference>